<proteinExistence type="predicted"/>
<comment type="caution">
    <text evidence="1">The sequence shown here is derived from an EMBL/GenBank/DDBJ whole genome shotgun (WGS) entry which is preliminary data.</text>
</comment>
<accession>A0A0V0RD29</accession>
<sequence length="31" mass="3628">MSLKSAAYNVIGKYFVQFNVHQVQPQMKRSK</sequence>
<gene>
    <name evidence="1" type="ORF">T07_7104</name>
</gene>
<keyword evidence="2" id="KW-1185">Reference proteome</keyword>
<name>A0A0V0RD29_9BILA</name>
<reference evidence="1 2" key="1">
    <citation type="submission" date="2015-01" db="EMBL/GenBank/DDBJ databases">
        <title>Evolution of Trichinella species and genotypes.</title>
        <authorList>
            <person name="Korhonen P.K."/>
            <person name="Edoardo P."/>
            <person name="Giuseppe L.R."/>
            <person name="Gasser R.B."/>
        </authorList>
    </citation>
    <scope>NUCLEOTIDE SEQUENCE [LARGE SCALE GENOMIC DNA]</scope>
    <source>
        <strain evidence="1">ISS37</strain>
    </source>
</reference>
<organism evidence="1 2">
    <name type="scientific">Trichinella nelsoni</name>
    <dbReference type="NCBI Taxonomy" id="6336"/>
    <lineage>
        <taxon>Eukaryota</taxon>
        <taxon>Metazoa</taxon>
        <taxon>Ecdysozoa</taxon>
        <taxon>Nematoda</taxon>
        <taxon>Enoplea</taxon>
        <taxon>Dorylaimia</taxon>
        <taxon>Trichinellida</taxon>
        <taxon>Trichinellidae</taxon>
        <taxon>Trichinella</taxon>
    </lineage>
</organism>
<dbReference type="Proteomes" id="UP000054630">
    <property type="component" value="Unassembled WGS sequence"/>
</dbReference>
<evidence type="ECO:0000313" key="2">
    <source>
        <dbReference type="Proteomes" id="UP000054630"/>
    </source>
</evidence>
<evidence type="ECO:0000313" key="1">
    <source>
        <dbReference type="EMBL" id="KRX12401.1"/>
    </source>
</evidence>
<protein>
    <submittedName>
        <fullName evidence="1">Uncharacterized protein</fullName>
    </submittedName>
</protein>
<dbReference type="EMBL" id="JYDL01000431">
    <property type="protein sequence ID" value="KRX12401.1"/>
    <property type="molecule type" value="Genomic_DNA"/>
</dbReference>
<dbReference type="AlphaFoldDB" id="A0A0V0RD29"/>